<evidence type="ECO:0000259" key="7">
    <source>
        <dbReference type="Pfam" id="PF04261"/>
    </source>
</evidence>
<comment type="similarity">
    <text evidence="6">Belongs to the DyP-type peroxidase family.</text>
</comment>
<evidence type="ECO:0000256" key="5">
    <source>
        <dbReference type="ARBA" id="ARBA00023004"/>
    </source>
</evidence>
<dbReference type="InterPro" id="IPR006314">
    <property type="entry name" value="Dyp_peroxidase"/>
</dbReference>
<keyword evidence="10" id="KW-1185">Reference proteome</keyword>
<accession>A0A4R2N0X0</accession>
<comment type="caution">
    <text evidence="9">The sequence shown here is derived from an EMBL/GenBank/DDBJ whole genome shotgun (WGS) entry which is preliminary data.</text>
</comment>
<dbReference type="Proteomes" id="UP000294841">
    <property type="component" value="Unassembled WGS sequence"/>
</dbReference>
<dbReference type="Pfam" id="PF20628">
    <property type="entry name" value="Dyp_perox_C"/>
    <property type="match status" value="1"/>
</dbReference>
<dbReference type="InterPro" id="IPR048328">
    <property type="entry name" value="Dyp_perox_C"/>
</dbReference>
<dbReference type="PROSITE" id="PS51404">
    <property type="entry name" value="DYP_PEROXIDASE"/>
    <property type="match status" value="1"/>
</dbReference>
<comment type="cofactor">
    <cofactor evidence="1">
        <name>heme b</name>
        <dbReference type="ChEBI" id="CHEBI:60344"/>
    </cofactor>
</comment>
<keyword evidence="2 9" id="KW-0575">Peroxidase</keyword>
<dbReference type="GO" id="GO:0020037">
    <property type="term" value="F:heme binding"/>
    <property type="evidence" value="ECO:0007669"/>
    <property type="project" value="InterPro"/>
</dbReference>
<sequence length="301" mass="32928">MGNKKVIAQSGVLLEGMKAAVFLEAKINDFSTIPNAARLLCERTEQLQKEFPDAYLGVVIAFGHEAWRALAGAESASELKPFVTLGKGNLSAPSTQCDLLVHIQSLRPDVNFSAAMAAMQVFGPSISVEQEIHGFRWIEERDLTGFVDGTENPQDEERAVVALVNEGVDAGGSYVFTQRYEHDLPKWSKLTDAKQEDVIGRTKPDSVELDDVPATSHVGRVDVKENGKGLKILRQSLPYGLASGKHGLFFVAYSATLYNIEQQLLSMFGEKDGQTDRLLGFTKAVTGSYYFAPSLAQLKNL</sequence>
<dbReference type="PANTHER" id="PTHR30521:SF0">
    <property type="entry name" value="DYP-TYPE PEROXIDASE FAMILY PROTEIN"/>
    <property type="match status" value="1"/>
</dbReference>
<dbReference type="NCBIfam" id="TIGR01413">
    <property type="entry name" value="Dyp_perox_fam"/>
    <property type="match status" value="1"/>
</dbReference>
<keyword evidence="5" id="KW-0408">Iron</keyword>
<organism evidence="9 10">
    <name type="scientific">Bisgaardia hudsonensis</name>
    <dbReference type="NCBI Taxonomy" id="109472"/>
    <lineage>
        <taxon>Bacteria</taxon>
        <taxon>Pseudomonadati</taxon>
        <taxon>Pseudomonadota</taxon>
        <taxon>Gammaproteobacteria</taxon>
        <taxon>Pasteurellales</taxon>
        <taxon>Pasteurellaceae</taxon>
        <taxon>Bisgaardia</taxon>
    </lineage>
</organism>
<proteinExistence type="inferred from homology"/>
<evidence type="ECO:0000256" key="6">
    <source>
        <dbReference type="ARBA" id="ARBA00025737"/>
    </source>
</evidence>
<dbReference type="AlphaFoldDB" id="A0A4R2N0X0"/>
<evidence type="ECO:0000313" key="10">
    <source>
        <dbReference type="Proteomes" id="UP000294841"/>
    </source>
</evidence>
<dbReference type="Pfam" id="PF04261">
    <property type="entry name" value="Dyp_perox_N"/>
    <property type="match status" value="1"/>
</dbReference>
<feature type="domain" description="Dyp-type peroxidase N-terminal" evidence="7">
    <location>
        <begin position="9"/>
        <end position="136"/>
    </location>
</feature>
<reference evidence="9 10" key="1">
    <citation type="submission" date="2019-03" db="EMBL/GenBank/DDBJ databases">
        <title>Genomic Encyclopedia of Type Strains, Phase IV (KMG-IV): sequencing the most valuable type-strain genomes for metagenomic binning, comparative biology and taxonomic classification.</title>
        <authorList>
            <person name="Goeker M."/>
        </authorList>
    </citation>
    <scope>NUCLEOTIDE SEQUENCE [LARGE SCALE GENOMIC DNA]</scope>
    <source>
        <strain evidence="9 10">DSM 28231</strain>
    </source>
</reference>
<evidence type="ECO:0000256" key="1">
    <source>
        <dbReference type="ARBA" id="ARBA00001970"/>
    </source>
</evidence>
<name>A0A4R2N0X0_9PAST</name>
<protein>
    <submittedName>
        <fullName evidence="9">Putative iron-dependent peroxidase</fullName>
    </submittedName>
</protein>
<keyword evidence="4" id="KW-0560">Oxidoreductase</keyword>
<evidence type="ECO:0000313" key="9">
    <source>
        <dbReference type="EMBL" id="TCP13185.1"/>
    </source>
</evidence>
<dbReference type="InterPro" id="IPR011008">
    <property type="entry name" value="Dimeric_a/b-barrel"/>
</dbReference>
<gene>
    <name evidence="9" type="ORF">EV697_10256</name>
</gene>
<dbReference type="SUPFAM" id="SSF54909">
    <property type="entry name" value="Dimeric alpha+beta barrel"/>
    <property type="match status" value="1"/>
</dbReference>
<dbReference type="GO" id="GO:0046872">
    <property type="term" value="F:metal ion binding"/>
    <property type="evidence" value="ECO:0007669"/>
    <property type="project" value="UniProtKB-KW"/>
</dbReference>
<evidence type="ECO:0000256" key="3">
    <source>
        <dbReference type="ARBA" id="ARBA00022723"/>
    </source>
</evidence>
<keyword evidence="3" id="KW-0479">Metal-binding</keyword>
<evidence type="ECO:0000256" key="4">
    <source>
        <dbReference type="ARBA" id="ARBA00023002"/>
    </source>
</evidence>
<feature type="domain" description="Dyp-type peroxidase C-terminal" evidence="8">
    <location>
        <begin position="139"/>
        <end position="296"/>
    </location>
</feature>
<evidence type="ECO:0000259" key="8">
    <source>
        <dbReference type="Pfam" id="PF20628"/>
    </source>
</evidence>
<dbReference type="EMBL" id="SLXI01000002">
    <property type="protein sequence ID" value="TCP13185.1"/>
    <property type="molecule type" value="Genomic_DNA"/>
</dbReference>
<dbReference type="InterPro" id="IPR048327">
    <property type="entry name" value="Dyp_perox_N"/>
</dbReference>
<dbReference type="GO" id="GO:0004601">
    <property type="term" value="F:peroxidase activity"/>
    <property type="evidence" value="ECO:0007669"/>
    <property type="project" value="UniProtKB-KW"/>
</dbReference>
<dbReference type="GO" id="GO:0005829">
    <property type="term" value="C:cytosol"/>
    <property type="evidence" value="ECO:0007669"/>
    <property type="project" value="TreeGrafter"/>
</dbReference>
<dbReference type="PANTHER" id="PTHR30521">
    <property type="entry name" value="DEFERROCHELATASE/PEROXIDASE"/>
    <property type="match status" value="1"/>
</dbReference>
<evidence type="ECO:0000256" key="2">
    <source>
        <dbReference type="ARBA" id="ARBA00022559"/>
    </source>
</evidence>